<dbReference type="PANTHER" id="PTHR34580">
    <property type="match status" value="1"/>
</dbReference>
<accession>A0A6M4M8S2</accession>
<name>A0A6M4M8S2_9ALTE</name>
<evidence type="ECO:0000313" key="2">
    <source>
        <dbReference type="EMBL" id="QJR79582.1"/>
    </source>
</evidence>
<dbReference type="Proteomes" id="UP000219285">
    <property type="component" value="Chromosome"/>
</dbReference>
<reference evidence="2 3" key="2">
    <citation type="submission" date="2020-04" db="EMBL/GenBank/DDBJ databases">
        <title>Complete genome sequence of Alteromonas pelagimontana 5.12T.</title>
        <authorList>
            <person name="Sinha R.K."/>
            <person name="Krishnan K.P."/>
            <person name="Kurian J.P."/>
        </authorList>
    </citation>
    <scope>NUCLEOTIDE SEQUENCE [LARGE SCALE GENOMIC DNA]</scope>
    <source>
        <strain evidence="2 3">5.12</strain>
    </source>
</reference>
<dbReference type="RefSeq" id="WP_075609090.1">
    <property type="nucleotide sequence ID" value="NZ_CP052766.1"/>
</dbReference>
<dbReference type="KEGG" id="apel:CA267_001615"/>
<dbReference type="EMBL" id="CP052766">
    <property type="protein sequence ID" value="QJR79582.1"/>
    <property type="molecule type" value="Genomic_DNA"/>
</dbReference>
<dbReference type="InterPro" id="IPR057727">
    <property type="entry name" value="WCX_dom"/>
</dbReference>
<dbReference type="InterPro" id="IPR051534">
    <property type="entry name" value="CBASS_pafABC_assoc_protein"/>
</dbReference>
<dbReference type="Pfam" id="PF25583">
    <property type="entry name" value="WCX"/>
    <property type="match status" value="1"/>
</dbReference>
<dbReference type="OrthoDB" id="8595817at2"/>
<reference evidence="3" key="1">
    <citation type="submission" date="2014-12" db="EMBL/GenBank/DDBJ databases">
        <title>Complete genome sequence of a multi-drug resistant Klebsiella pneumoniae.</title>
        <authorList>
            <person name="Hua X."/>
            <person name="Chen Q."/>
            <person name="Li X."/>
            <person name="Feng Y."/>
            <person name="Ruan Z."/>
            <person name="Yu Y."/>
        </authorList>
    </citation>
    <scope>NUCLEOTIDE SEQUENCE [LARGE SCALE GENOMIC DNA]</scope>
    <source>
        <strain evidence="3">5.12</strain>
    </source>
</reference>
<dbReference type="AlphaFoldDB" id="A0A6M4M8S2"/>
<dbReference type="PANTHER" id="PTHR34580:SF1">
    <property type="entry name" value="PROTEIN PAFC"/>
    <property type="match status" value="1"/>
</dbReference>
<protein>
    <submittedName>
        <fullName evidence="2">WYL domain-containing protein</fullName>
    </submittedName>
</protein>
<gene>
    <name evidence="2" type="ORF">CA267_001615</name>
</gene>
<proteinExistence type="predicted"/>
<keyword evidence="3" id="KW-1185">Reference proteome</keyword>
<evidence type="ECO:0000313" key="3">
    <source>
        <dbReference type="Proteomes" id="UP000219285"/>
    </source>
</evidence>
<organism evidence="2 3">
    <name type="scientific">Alteromonas pelagimontana</name>
    <dbReference type="NCBI Taxonomy" id="1858656"/>
    <lineage>
        <taxon>Bacteria</taxon>
        <taxon>Pseudomonadati</taxon>
        <taxon>Pseudomonadota</taxon>
        <taxon>Gammaproteobacteria</taxon>
        <taxon>Alteromonadales</taxon>
        <taxon>Alteromonadaceae</taxon>
        <taxon>Alteromonas/Salinimonas group</taxon>
        <taxon>Alteromonas</taxon>
    </lineage>
</organism>
<evidence type="ECO:0000259" key="1">
    <source>
        <dbReference type="Pfam" id="PF25583"/>
    </source>
</evidence>
<sequence length="346" mass="39703">MSAFQRKLDILQFVPSAPRKVSSRQIFENLQNCGHHNIDMRTVQRDLVSLENIGLFGLDVDKRSKPYGWFINAYFKKLNLSLMDGNTALAFKVLEQSGATLPNSTLKEMQPYFAKASQVLEQDSDSLLTNWLRSVADSQVSQPLIPPEIDATSFERLKSAIFFKKQISADIKRIFSGGNEMVWKHYDRVNPMGLVKQDGRQLFVCTFGSLHKRRYALPLQFIRNVTVTDEDCQQEFGEQENIQTLSANNKEDIKLQLLVKNKSLFLLHGYRLSDDQVITQSIQADKSLLTATVKDTNKLRAFLRGLGDNIEVIAPQKLRQYFVELSERLFFAYQQEVVQDRRLPSD</sequence>
<feature type="domain" description="WCX" evidence="1">
    <location>
        <begin position="276"/>
        <end position="328"/>
    </location>
</feature>